<dbReference type="EnsemblPlants" id="QL07p040815:mrna">
    <property type="protein sequence ID" value="QL07p040815:mrna:CDS:1"/>
    <property type="gene ID" value="QL07p040815"/>
</dbReference>
<sequence>MATVVYSNAYMRINLQPQNREYLPIFRCICLISGIIACELLLAMIISLFWLFIINLCTILIVEILHLWYQQIYKYLYRTASVVYNAVRGLFQQIFQSIHLTASHVVSLTRRSTERQDVDQTAGNV</sequence>
<keyword evidence="1" id="KW-0472">Membrane</keyword>
<keyword evidence="3" id="KW-1185">Reference proteome</keyword>
<dbReference type="InParanoid" id="A0A7N2M501"/>
<dbReference type="Proteomes" id="UP000594261">
    <property type="component" value="Chromosome 7"/>
</dbReference>
<reference evidence="2" key="2">
    <citation type="submission" date="2021-01" db="UniProtKB">
        <authorList>
            <consortium name="EnsemblPlants"/>
        </authorList>
    </citation>
    <scope>IDENTIFICATION</scope>
</reference>
<evidence type="ECO:0000313" key="3">
    <source>
        <dbReference type="Proteomes" id="UP000594261"/>
    </source>
</evidence>
<evidence type="ECO:0000256" key="1">
    <source>
        <dbReference type="SAM" id="Phobius"/>
    </source>
</evidence>
<dbReference type="AlphaFoldDB" id="A0A7N2M501"/>
<reference evidence="2 3" key="1">
    <citation type="journal article" date="2016" name="G3 (Bethesda)">
        <title>First Draft Assembly and Annotation of the Genome of a California Endemic Oak Quercus lobata Nee (Fagaceae).</title>
        <authorList>
            <person name="Sork V.L."/>
            <person name="Fitz-Gibbon S.T."/>
            <person name="Puiu D."/>
            <person name="Crepeau M."/>
            <person name="Gugger P.F."/>
            <person name="Sherman R."/>
            <person name="Stevens K."/>
            <person name="Langley C.H."/>
            <person name="Pellegrini M."/>
            <person name="Salzberg S.L."/>
        </authorList>
    </citation>
    <scope>NUCLEOTIDE SEQUENCE [LARGE SCALE GENOMIC DNA]</scope>
    <source>
        <strain evidence="2 3">cv. SW786</strain>
    </source>
</reference>
<keyword evidence="1" id="KW-1133">Transmembrane helix</keyword>
<dbReference type="Gramene" id="QL07p040815:mrna">
    <property type="protein sequence ID" value="QL07p040815:mrna:CDS:1"/>
    <property type="gene ID" value="QL07p040815"/>
</dbReference>
<keyword evidence="1" id="KW-0812">Transmembrane</keyword>
<accession>A0A7N2M501</accession>
<protein>
    <submittedName>
        <fullName evidence="2">Uncharacterized protein</fullName>
    </submittedName>
</protein>
<evidence type="ECO:0000313" key="2">
    <source>
        <dbReference type="EnsemblPlants" id="QL07p040815:mrna:CDS:1"/>
    </source>
</evidence>
<feature type="transmembrane region" description="Helical" evidence="1">
    <location>
        <begin position="21"/>
        <end position="42"/>
    </location>
</feature>
<organism evidence="2 3">
    <name type="scientific">Quercus lobata</name>
    <name type="common">Valley oak</name>
    <dbReference type="NCBI Taxonomy" id="97700"/>
    <lineage>
        <taxon>Eukaryota</taxon>
        <taxon>Viridiplantae</taxon>
        <taxon>Streptophyta</taxon>
        <taxon>Embryophyta</taxon>
        <taxon>Tracheophyta</taxon>
        <taxon>Spermatophyta</taxon>
        <taxon>Magnoliopsida</taxon>
        <taxon>eudicotyledons</taxon>
        <taxon>Gunneridae</taxon>
        <taxon>Pentapetalae</taxon>
        <taxon>rosids</taxon>
        <taxon>fabids</taxon>
        <taxon>Fagales</taxon>
        <taxon>Fagaceae</taxon>
        <taxon>Quercus</taxon>
    </lineage>
</organism>
<dbReference type="EMBL" id="LRBV02000007">
    <property type="status" value="NOT_ANNOTATED_CDS"/>
    <property type="molecule type" value="Genomic_DNA"/>
</dbReference>
<name>A0A7N2M501_QUELO</name>
<feature type="transmembrane region" description="Helical" evidence="1">
    <location>
        <begin position="48"/>
        <end position="69"/>
    </location>
</feature>
<proteinExistence type="predicted"/>